<dbReference type="SUPFAM" id="SSF56112">
    <property type="entry name" value="Protein kinase-like (PK-like)"/>
    <property type="match status" value="1"/>
</dbReference>
<accession>A0A2K1IP77</accession>
<feature type="domain" description="Protein kinase" evidence="2">
    <location>
        <begin position="260"/>
        <end position="542"/>
    </location>
</feature>
<dbReference type="Gramene" id="Pp3c22_20640V3.2">
    <property type="protein sequence ID" value="Pp3c22_20640V3.2"/>
    <property type="gene ID" value="Pp3c22_20640"/>
</dbReference>
<gene>
    <name evidence="4" type="primary">LOC112275093</name>
    <name evidence="3" type="ORF">PHYPA_027374</name>
</gene>
<evidence type="ECO:0000313" key="3">
    <source>
        <dbReference type="EMBL" id="PNR31058.1"/>
    </source>
</evidence>
<evidence type="ECO:0000313" key="5">
    <source>
        <dbReference type="Proteomes" id="UP000006727"/>
    </source>
</evidence>
<dbReference type="FunCoup" id="A0A2K1IP77">
    <property type="interactions" value="1344"/>
</dbReference>
<dbReference type="Proteomes" id="UP000006727">
    <property type="component" value="Chromosome 22"/>
</dbReference>
<dbReference type="InterPro" id="IPR050823">
    <property type="entry name" value="Plant_Ser_Thr_Prot_Kinase"/>
</dbReference>
<dbReference type="KEGG" id="ppp:112275093"/>
<reference evidence="4" key="3">
    <citation type="submission" date="2020-12" db="UniProtKB">
        <authorList>
            <consortium name="EnsemblPlants"/>
        </authorList>
    </citation>
    <scope>IDENTIFICATION</scope>
</reference>
<evidence type="ECO:0000259" key="2">
    <source>
        <dbReference type="PROSITE" id="PS50011"/>
    </source>
</evidence>
<reference evidence="3 5" key="1">
    <citation type="journal article" date="2008" name="Science">
        <title>The Physcomitrella genome reveals evolutionary insights into the conquest of land by plants.</title>
        <authorList>
            <person name="Rensing S."/>
            <person name="Lang D."/>
            <person name="Zimmer A."/>
            <person name="Terry A."/>
            <person name="Salamov A."/>
            <person name="Shapiro H."/>
            <person name="Nishiyama T."/>
            <person name="Perroud P.-F."/>
            <person name="Lindquist E."/>
            <person name="Kamisugi Y."/>
            <person name="Tanahashi T."/>
            <person name="Sakakibara K."/>
            <person name="Fujita T."/>
            <person name="Oishi K."/>
            <person name="Shin-I T."/>
            <person name="Kuroki Y."/>
            <person name="Toyoda A."/>
            <person name="Suzuki Y."/>
            <person name="Hashimoto A."/>
            <person name="Yamaguchi K."/>
            <person name="Sugano A."/>
            <person name="Kohara Y."/>
            <person name="Fujiyama A."/>
            <person name="Anterola A."/>
            <person name="Aoki S."/>
            <person name="Ashton N."/>
            <person name="Barbazuk W.B."/>
            <person name="Barker E."/>
            <person name="Bennetzen J."/>
            <person name="Bezanilla M."/>
            <person name="Blankenship R."/>
            <person name="Cho S.H."/>
            <person name="Dutcher S."/>
            <person name="Estelle M."/>
            <person name="Fawcett J.A."/>
            <person name="Gundlach H."/>
            <person name="Hanada K."/>
            <person name="Heyl A."/>
            <person name="Hicks K.A."/>
            <person name="Hugh J."/>
            <person name="Lohr M."/>
            <person name="Mayer K."/>
            <person name="Melkozernov A."/>
            <person name="Murata T."/>
            <person name="Nelson D."/>
            <person name="Pils B."/>
            <person name="Prigge M."/>
            <person name="Reiss B."/>
            <person name="Renner T."/>
            <person name="Rombauts S."/>
            <person name="Rushton P."/>
            <person name="Sanderfoot A."/>
            <person name="Schween G."/>
            <person name="Shiu S.-H."/>
            <person name="Stueber K."/>
            <person name="Theodoulou F.L."/>
            <person name="Tu H."/>
            <person name="Van de Peer Y."/>
            <person name="Verrier P.J."/>
            <person name="Waters E."/>
            <person name="Wood A."/>
            <person name="Yang L."/>
            <person name="Cove D."/>
            <person name="Cuming A."/>
            <person name="Hasebe M."/>
            <person name="Lucas S."/>
            <person name="Mishler D.B."/>
            <person name="Reski R."/>
            <person name="Grigoriev I."/>
            <person name="Quatrano R.S."/>
            <person name="Boore J.L."/>
        </authorList>
    </citation>
    <scope>NUCLEOTIDE SEQUENCE [LARGE SCALE GENOMIC DNA]</scope>
    <source>
        <strain evidence="4 5">cv. Gransden 2004</strain>
    </source>
</reference>
<feature type="compositionally biased region" description="Polar residues" evidence="1">
    <location>
        <begin position="50"/>
        <end position="60"/>
    </location>
</feature>
<name>A0A2K1IP77_PHYPA</name>
<dbReference type="AlphaFoldDB" id="A0A2K1IP77"/>
<keyword evidence="5" id="KW-1185">Reference proteome</keyword>
<feature type="region of interest" description="Disordered" evidence="1">
    <location>
        <begin position="1"/>
        <end position="63"/>
    </location>
</feature>
<organism evidence="3">
    <name type="scientific">Physcomitrium patens</name>
    <name type="common">Spreading-leaved earth moss</name>
    <name type="synonym">Physcomitrella patens</name>
    <dbReference type="NCBI Taxonomy" id="3218"/>
    <lineage>
        <taxon>Eukaryota</taxon>
        <taxon>Viridiplantae</taxon>
        <taxon>Streptophyta</taxon>
        <taxon>Embryophyta</taxon>
        <taxon>Bryophyta</taxon>
        <taxon>Bryophytina</taxon>
        <taxon>Bryopsida</taxon>
        <taxon>Funariidae</taxon>
        <taxon>Funariales</taxon>
        <taxon>Funariaceae</taxon>
        <taxon>Physcomitrium</taxon>
    </lineage>
</organism>
<dbReference type="InterPro" id="IPR001245">
    <property type="entry name" value="Ser-Thr/Tyr_kinase_cat_dom"/>
</dbReference>
<dbReference type="STRING" id="3218.A0A2K1IP77"/>
<dbReference type="Gene3D" id="3.30.200.20">
    <property type="entry name" value="Phosphorylase Kinase, domain 1"/>
    <property type="match status" value="1"/>
</dbReference>
<dbReference type="EnsemblPlants" id="Pp3c22_20640V3.2">
    <property type="protein sequence ID" value="Pp3c22_20640V3.2"/>
    <property type="gene ID" value="Pp3c22_20640"/>
</dbReference>
<dbReference type="Pfam" id="PF07714">
    <property type="entry name" value="PK_Tyr_Ser-Thr"/>
    <property type="match status" value="1"/>
</dbReference>
<evidence type="ECO:0000256" key="1">
    <source>
        <dbReference type="SAM" id="MobiDB-lite"/>
    </source>
</evidence>
<dbReference type="EnsemblPlants" id="Pp3c22_20640V3.1">
    <property type="protein sequence ID" value="Pp3c22_20640V3.1"/>
    <property type="gene ID" value="Pp3c22_20640"/>
</dbReference>
<dbReference type="GO" id="GO:0005524">
    <property type="term" value="F:ATP binding"/>
    <property type="evidence" value="ECO:0007669"/>
    <property type="project" value="InterPro"/>
</dbReference>
<feature type="compositionally biased region" description="Polar residues" evidence="1">
    <location>
        <begin position="575"/>
        <end position="594"/>
    </location>
</feature>
<dbReference type="InterPro" id="IPR011009">
    <property type="entry name" value="Kinase-like_dom_sf"/>
</dbReference>
<dbReference type="GeneID" id="112275093"/>
<dbReference type="PANTHER" id="PTHR45621">
    <property type="entry name" value="OS01G0588500 PROTEIN-RELATED"/>
    <property type="match status" value="1"/>
</dbReference>
<feature type="compositionally biased region" description="Low complexity" evidence="1">
    <location>
        <begin position="15"/>
        <end position="26"/>
    </location>
</feature>
<proteinExistence type="predicted"/>
<protein>
    <recommendedName>
        <fullName evidence="2">Protein kinase domain-containing protein</fullName>
    </recommendedName>
</protein>
<dbReference type="InterPro" id="IPR000719">
    <property type="entry name" value="Prot_kinase_dom"/>
</dbReference>
<dbReference type="Gene3D" id="1.10.510.10">
    <property type="entry name" value="Transferase(Phosphotransferase) domain 1"/>
    <property type="match status" value="1"/>
</dbReference>
<feature type="region of interest" description="Disordered" evidence="1">
    <location>
        <begin position="132"/>
        <end position="232"/>
    </location>
</feature>
<evidence type="ECO:0000313" key="4">
    <source>
        <dbReference type="EnsemblPlants" id="Pp3c22_20640V3.1"/>
    </source>
</evidence>
<dbReference type="OMA" id="QTHARNN"/>
<sequence>MMGCFSTSKSEKRSSSLPESSQPRTSVPSKSTRYGLLSNKPVELPDPRSLNLQPIPSESAKNAKPVAAATCLDDDEVAALADHSMTRGMNRTGRRAAFSGPLVGASVYYASDVESRAMAGKSSRVLVNYMSSDETNKPSGRRTLRRATSFGGRPQPLPLPAMDEDMPEDPKQIKYSPLPTPEDATPRVSSRSMSSVGLFAPSSRTRSFKLEDGPGSRSTRKGRVAPMGGLPLPPPSVASKLLPGLPTFEFSDLMIATDNFSTSHCLQKGAFGAVYSVRLNDSTTGNNEEVGMAVLRLPESFVQGPVEWKAQIQLLLQLSNPNVCALKGYCKHDEESSVSIRERLQERLLVFEQPPNGSLYDHLFGSRCTTYLDWDARINIALGAALGLLYIHDRAPLQILYKEFKASNVLLDQNYTPKLAGYGLSVAAAPISKNYSFTMSMMLSQTHARNNVWSFGILLLELLTGKNSQDAVYFGDDKNFLQWGRKFIKEESKLSHIIDPRMKGVYPIKGVVEVVNLLLQCANKKDVLRPSMSEVSGTLKVIKAKYRSNSKVPSSGILSPQMPERRSRDSPIFTDMQTSSDASSSENEDTSVSKISPHAFRGARSNLF</sequence>
<dbReference type="PROSITE" id="PS50011">
    <property type="entry name" value="PROTEIN_KINASE_DOM"/>
    <property type="match status" value="1"/>
</dbReference>
<dbReference type="PaxDb" id="3218-PP1S225_90V6.1"/>
<dbReference type="EMBL" id="ABEU02000022">
    <property type="protein sequence ID" value="PNR31058.1"/>
    <property type="molecule type" value="Genomic_DNA"/>
</dbReference>
<dbReference type="OrthoDB" id="1915767at2759"/>
<dbReference type="RefSeq" id="XP_024360863.1">
    <property type="nucleotide sequence ID" value="XM_024505095.2"/>
</dbReference>
<dbReference type="GO" id="GO:0004672">
    <property type="term" value="F:protein kinase activity"/>
    <property type="evidence" value="ECO:0007669"/>
    <property type="project" value="InterPro"/>
</dbReference>
<dbReference type="Gramene" id="Pp3c22_20640V3.1">
    <property type="protein sequence ID" value="Pp3c22_20640V3.1"/>
    <property type="gene ID" value="Pp3c22_20640"/>
</dbReference>
<feature type="region of interest" description="Disordered" evidence="1">
    <location>
        <begin position="550"/>
        <end position="608"/>
    </location>
</feature>
<reference evidence="3 5" key="2">
    <citation type="journal article" date="2018" name="Plant J.">
        <title>The Physcomitrella patens chromosome-scale assembly reveals moss genome structure and evolution.</title>
        <authorList>
            <person name="Lang D."/>
            <person name="Ullrich K.K."/>
            <person name="Murat F."/>
            <person name="Fuchs J."/>
            <person name="Jenkins J."/>
            <person name="Haas F.B."/>
            <person name="Piednoel M."/>
            <person name="Gundlach H."/>
            <person name="Van Bel M."/>
            <person name="Meyberg R."/>
            <person name="Vives C."/>
            <person name="Morata J."/>
            <person name="Symeonidi A."/>
            <person name="Hiss M."/>
            <person name="Muchero W."/>
            <person name="Kamisugi Y."/>
            <person name="Saleh O."/>
            <person name="Blanc G."/>
            <person name="Decker E.L."/>
            <person name="van Gessel N."/>
            <person name="Grimwood J."/>
            <person name="Hayes R.D."/>
            <person name="Graham S.W."/>
            <person name="Gunter L.E."/>
            <person name="McDaniel S.F."/>
            <person name="Hoernstein S.N.W."/>
            <person name="Larsson A."/>
            <person name="Li F.W."/>
            <person name="Perroud P.F."/>
            <person name="Phillips J."/>
            <person name="Ranjan P."/>
            <person name="Rokshar D.S."/>
            <person name="Rothfels C.J."/>
            <person name="Schneider L."/>
            <person name="Shu S."/>
            <person name="Stevenson D.W."/>
            <person name="Thummler F."/>
            <person name="Tillich M."/>
            <person name="Villarreal Aguilar J.C."/>
            <person name="Widiez T."/>
            <person name="Wong G.K."/>
            <person name="Wymore A."/>
            <person name="Zhang Y."/>
            <person name="Zimmer A.D."/>
            <person name="Quatrano R.S."/>
            <person name="Mayer K.F.X."/>
            <person name="Goodstein D."/>
            <person name="Casacuberta J.M."/>
            <person name="Vandepoele K."/>
            <person name="Reski R."/>
            <person name="Cuming A.C."/>
            <person name="Tuskan G.A."/>
            <person name="Maumus F."/>
            <person name="Salse J."/>
            <person name="Schmutz J."/>
            <person name="Rensing S.A."/>
        </authorList>
    </citation>
    <scope>NUCLEOTIDE SEQUENCE [LARGE SCALE GENOMIC DNA]</scope>
    <source>
        <strain evidence="4 5">cv. Gransden 2004</strain>
    </source>
</reference>